<dbReference type="RefSeq" id="WP_307151005.1">
    <property type="nucleotide sequence ID" value="NZ_JAUSTU010000013.1"/>
</dbReference>
<sequence length="230" mass="26046">MIWVLLSLVVIILILCTILFLKLKVFIDYYHGNDNDHLEITLRALFGLLKYKVNVPVIKVAEDSPSLVVHKKVGVGNEEKDKKHEKVKFTAEEILHSIQDMQHFLKHVSGFYKIVRSFLKKVTVSRIEWITVVGVGDAAYTGMLTGAFWTAKGSLLGLISTLMKVKTIPKIMITPEFNRAISQTSFQCMLHFRIGHAIFAGIKLIKFWKGGRPNFKSKPLSIFSSKTKSV</sequence>
<reference evidence="1 2" key="1">
    <citation type="submission" date="2023-07" db="EMBL/GenBank/DDBJ databases">
        <title>Genomic Encyclopedia of Type Strains, Phase IV (KMG-IV): sequencing the most valuable type-strain genomes for metagenomic binning, comparative biology and taxonomic classification.</title>
        <authorList>
            <person name="Goeker M."/>
        </authorList>
    </citation>
    <scope>NUCLEOTIDE SEQUENCE [LARGE SCALE GENOMIC DNA]</scope>
    <source>
        <strain evidence="1 2">DSM 23948</strain>
    </source>
</reference>
<keyword evidence="2" id="KW-1185">Reference proteome</keyword>
<gene>
    <name evidence="1" type="ORF">J2S07_002816</name>
</gene>
<protein>
    <recommendedName>
        <fullName evidence="3">DUF2953 domain-containing protein</fullName>
    </recommendedName>
</protein>
<dbReference type="Pfam" id="PF11167">
    <property type="entry name" value="DUF2953"/>
    <property type="match status" value="1"/>
</dbReference>
<comment type="caution">
    <text evidence="1">The sequence shown here is derived from an EMBL/GenBank/DDBJ whole genome shotgun (WGS) entry which is preliminary data.</text>
</comment>
<proteinExistence type="predicted"/>
<evidence type="ECO:0000313" key="2">
    <source>
        <dbReference type="Proteomes" id="UP001231362"/>
    </source>
</evidence>
<evidence type="ECO:0008006" key="3">
    <source>
        <dbReference type="Google" id="ProtNLM"/>
    </source>
</evidence>
<dbReference type="EMBL" id="JAUSTU010000013">
    <property type="protein sequence ID" value="MDQ0156495.1"/>
    <property type="molecule type" value="Genomic_DNA"/>
</dbReference>
<dbReference type="Proteomes" id="UP001231362">
    <property type="component" value="Unassembled WGS sequence"/>
</dbReference>
<evidence type="ECO:0000313" key="1">
    <source>
        <dbReference type="EMBL" id="MDQ0156495.1"/>
    </source>
</evidence>
<accession>A0ABT9V6M9</accession>
<organism evidence="1 2">
    <name type="scientific">Anoxybacillus andreesenii</name>
    <dbReference type="NCBI Taxonomy" id="1325932"/>
    <lineage>
        <taxon>Bacteria</taxon>
        <taxon>Bacillati</taxon>
        <taxon>Bacillota</taxon>
        <taxon>Bacilli</taxon>
        <taxon>Bacillales</taxon>
        <taxon>Anoxybacillaceae</taxon>
        <taxon>Anoxybacillus</taxon>
    </lineage>
</organism>
<name>A0ABT9V6M9_9BACL</name>
<dbReference type="InterPro" id="IPR021338">
    <property type="entry name" value="DUF2953"/>
</dbReference>